<gene>
    <name evidence="1" type="ORF">QE152_g23433</name>
</gene>
<evidence type="ECO:0000313" key="1">
    <source>
        <dbReference type="EMBL" id="KAK9717997.1"/>
    </source>
</evidence>
<accession>A0AAW1KFC7</accession>
<dbReference type="Proteomes" id="UP001458880">
    <property type="component" value="Unassembled WGS sequence"/>
</dbReference>
<dbReference type="EMBL" id="JASPKY010000233">
    <property type="protein sequence ID" value="KAK9717997.1"/>
    <property type="molecule type" value="Genomic_DNA"/>
</dbReference>
<comment type="caution">
    <text evidence="1">The sequence shown here is derived from an EMBL/GenBank/DDBJ whole genome shotgun (WGS) entry which is preliminary data.</text>
</comment>
<proteinExistence type="predicted"/>
<sequence>MTKKSTNSPRGRCKQFSCQGKYDGSRSCTEPKGKRSHVIAVSIYGKLNNLQIKDGLRCREPKGKRSHVIAVSIYGKLNNLQIKDALKKHIFQIVCSRHIRNLLQEKLERGCKLMAAVCGDDGLNPLTADHSTSFISFPTHTFHIGGGSVNGSTSGGGYGRVIEEYVAVLNGSTSGGGYGRVIEEYVAVQCLGLRLRSLPAALYPVMYGQHTLH</sequence>
<keyword evidence="2" id="KW-1185">Reference proteome</keyword>
<reference evidence="1 2" key="1">
    <citation type="journal article" date="2024" name="BMC Genomics">
        <title>De novo assembly and annotation of Popillia japonica's genome with initial clues to its potential as an invasive pest.</title>
        <authorList>
            <person name="Cucini C."/>
            <person name="Boschi S."/>
            <person name="Funari R."/>
            <person name="Cardaioli E."/>
            <person name="Iannotti N."/>
            <person name="Marturano G."/>
            <person name="Paoli F."/>
            <person name="Bruttini M."/>
            <person name="Carapelli A."/>
            <person name="Frati F."/>
            <person name="Nardi F."/>
        </authorList>
    </citation>
    <scope>NUCLEOTIDE SEQUENCE [LARGE SCALE GENOMIC DNA]</scope>
    <source>
        <strain evidence="1">DMR45628</strain>
    </source>
</reference>
<name>A0AAW1KFC7_POPJA</name>
<evidence type="ECO:0000313" key="2">
    <source>
        <dbReference type="Proteomes" id="UP001458880"/>
    </source>
</evidence>
<protein>
    <submittedName>
        <fullName evidence="1">Uncharacterized protein</fullName>
    </submittedName>
</protein>
<dbReference type="AlphaFoldDB" id="A0AAW1KFC7"/>
<organism evidence="1 2">
    <name type="scientific">Popillia japonica</name>
    <name type="common">Japanese beetle</name>
    <dbReference type="NCBI Taxonomy" id="7064"/>
    <lineage>
        <taxon>Eukaryota</taxon>
        <taxon>Metazoa</taxon>
        <taxon>Ecdysozoa</taxon>
        <taxon>Arthropoda</taxon>
        <taxon>Hexapoda</taxon>
        <taxon>Insecta</taxon>
        <taxon>Pterygota</taxon>
        <taxon>Neoptera</taxon>
        <taxon>Endopterygota</taxon>
        <taxon>Coleoptera</taxon>
        <taxon>Polyphaga</taxon>
        <taxon>Scarabaeiformia</taxon>
        <taxon>Scarabaeidae</taxon>
        <taxon>Rutelinae</taxon>
        <taxon>Popillia</taxon>
    </lineage>
</organism>